<gene>
    <name evidence="2" type="ORF">BT96DRAFT_816974</name>
</gene>
<proteinExistence type="predicted"/>
<dbReference type="Proteomes" id="UP000799118">
    <property type="component" value="Unassembled WGS sequence"/>
</dbReference>
<evidence type="ECO:0000313" key="2">
    <source>
        <dbReference type="EMBL" id="KAE9402100.1"/>
    </source>
</evidence>
<reference evidence="2" key="1">
    <citation type="journal article" date="2019" name="Environ. Microbiol.">
        <title>Fungal ecological strategies reflected in gene transcription - a case study of two litter decomposers.</title>
        <authorList>
            <person name="Barbi F."/>
            <person name="Kohler A."/>
            <person name="Barry K."/>
            <person name="Baskaran P."/>
            <person name="Daum C."/>
            <person name="Fauchery L."/>
            <person name="Ihrmark K."/>
            <person name="Kuo A."/>
            <person name="LaButti K."/>
            <person name="Lipzen A."/>
            <person name="Morin E."/>
            <person name="Grigoriev I.V."/>
            <person name="Henrissat B."/>
            <person name="Lindahl B."/>
            <person name="Martin F."/>
        </authorList>
    </citation>
    <scope>NUCLEOTIDE SEQUENCE</scope>
    <source>
        <strain evidence="2">JB14</strain>
    </source>
</reference>
<evidence type="ECO:0000256" key="1">
    <source>
        <dbReference type="SAM" id="MobiDB-lite"/>
    </source>
</evidence>
<feature type="region of interest" description="Disordered" evidence="1">
    <location>
        <begin position="1"/>
        <end position="20"/>
    </location>
</feature>
<dbReference type="EMBL" id="ML769438">
    <property type="protein sequence ID" value="KAE9402100.1"/>
    <property type="molecule type" value="Genomic_DNA"/>
</dbReference>
<protein>
    <recommendedName>
        <fullName evidence="4">DDE Tnp4 domain-containing protein</fullName>
    </recommendedName>
</protein>
<name>A0A6A4HWK2_9AGAR</name>
<evidence type="ECO:0008006" key="4">
    <source>
        <dbReference type="Google" id="ProtNLM"/>
    </source>
</evidence>
<sequence>FTIRPFNDYDLTSNPTEGSQRKKWNKQLSRMCIFVEHGFGWLKGRSPIL</sequence>
<keyword evidence="3" id="KW-1185">Reference proteome</keyword>
<dbReference type="AlphaFoldDB" id="A0A6A4HWK2"/>
<evidence type="ECO:0000313" key="3">
    <source>
        <dbReference type="Proteomes" id="UP000799118"/>
    </source>
</evidence>
<feature type="non-terminal residue" evidence="2">
    <location>
        <position position="1"/>
    </location>
</feature>
<organism evidence="2 3">
    <name type="scientific">Gymnopus androsaceus JB14</name>
    <dbReference type="NCBI Taxonomy" id="1447944"/>
    <lineage>
        <taxon>Eukaryota</taxon>
        <taxon>Fungi</taxon>
        <taxon>Dikarya</taxon>
        <taxon>Basidiomycota</taxon>
        <taxon>Agaricomycotina</taxon>
        <taxon>Agaricomycetes</taxon>
        <taxon>Agaricomycetidae</taxon>
        <taxon>Agaricales</taxon>
        <taxon>Marasmiineae</taxon>
        <taxon>Omphalotaceae</taxon>
        <taxon>Gymnopus</taxon>
    </lineage>
</organism>
<accession>A0A6A4HWK2</accession>
<dbReference type="OrthoDB" id="3233403at2759"/>